<dbReference type="EMBL" id="JANTOO010000014">
    <property type="protein sequence ID" value="MCS1397170.1"/>
    <property type="molecule type" value="Genomic_DNA"/>
</dbReference>
<reference evidence="1 2" key="1">
    <citation type="submission" date="2022-08" db="EMBL/GenBank/DDBJ databases">
        <title>Lysinibacillus sequencing.</title>
        <authorList>
            <person name="Dunlap C."/>
        </authorList>
    </citation>
    <scope>NUCLEOTIDE SEQUENCE [LARGE SCALE GENOMIC DNA]</scope>
    <source>
        <strain evidence="1 2">PB211</strain>
    </source>
</reference>
<sequence>MNTVLVVINGKASADLVERLAIEHFDAEAYHLDVPTRGGEDFSFLLK</sequence>
<dbReference type="Proteomes" id="UP001525021">
    <property type="component" value="Unassembled WGS sequence"/>
</dbReference>
<dbReference type="RefSeq" id="WP_012294959.1">
    <property type="nucleotide sequence ID" value="NZ_JANTOO010000014.1"/>
</dbReference>
<name>A0ABT2DQL6_9BACI</name>
<comment type="caution">
    <text evidence="1">The sequence shown here is derived from an EMBL/GenBank/DDBJ whole genome shotgun (WGS) entry which is preliminary data.</text>
</comment>
<evidence type="ECO:0000313" key="2">
    <source>
        <dbReference type="Proteomes" id="UP001525021"/>
    </source>
</evidence>
<accession>A0ABT2DQL6</accession>
<protein>
    <submittedName>
        <fullName evidence="1">Uncharacterized protein</fullName>
    </submittedName>
</protein>
<gene>
    <name evidence="1" type="ORF">NXZ79_14155</name>
</gene>
<keyword evidence="2" id="KW-1185">Reference proteome</keyword>
<organism evidence="1 2">
    <name type="scientific">Lysinibacillus pinottii</name>
    <dbReference type="NCBI Taxonomy" id="2973932"/>
    <lineage>
        <taxon>Bacteria</taxon>
        <taxon>Bacillati</taxon>
        <taxon>Bacillota</taxon>
        <taxon>Bacilli</taxon>
        <taxon>Bacillales</taxon>
        <taxon>Bacillaceae</taxon>
        <taxon>Lysinibacillus</taxon>
    </lineage>
</organism>
<proteinExistence type="predicted"/>
<evidence type="ECO:0000313" key="1">
    <source>
        <dbReference type="EMBL" id="MCS1397170.1"/>
    </source>
</evidence>